<feature type="domain" description="Amino acid transporter transmembrane" evidence="7">
    <location>
        <begin position="40"/>
        <end position="406"/>
    </location>
</feature>
<accession>A0A914WHR6</accession>
<feature type="transmembrane region" description="Helical" evidence="6">
    <location>
        <begin position="268"/>
        <end position="289"/>
    </location>
</feature>
<evidence type="ECO:0000256" key="6">
    <source>
        <dbReference type="SAM" id="Phobius"/>
    </source>
</evidence>
<sequence length="500" mass="54950">MHEMNGNGKRKSEISLPNSTEDIEDYHHGGDELHHENAHGLNWWVTGLFIVGECAGGGLVAMPSALANANLLSGLIVIAISGIASTYTAIQLGWNWTMLQERWPEYRSHCRKPYPAMGYRALGTWFKHIVSACIDLTQFGVCVAFLLLASNNIHDFLKAFFDINLNFCILILIVAVLILPVTMLKSPQDFWPAVVLAMITTSCACVLIVVGSLLDAGTCKPVVEYPKLNANTFFLAFGTIMFAYGGHSAYPTIQHDMKKPNQFHRSSILAYTIINLMYVPTAVLGYLSYGDSLRDSVIPSLQIKWMQQTTNVLITLHVCLALTIMFNPINQEVEEVFNLPQSFGWQRVVARSGMMVACVFVAESIPHFGVIFDLVGGSTMTMCAIILPGIFNLFLTAAKKKAGGKINTDDKATLRDVFTETPPLKLVVNILVILFGLCGGIAATYSAIQAMFSSDFTPPCYVMPFLNQSHPNEALGHTNCCGPFKNVSRYGNSSEYCTLS</sequence>
<dbReference type="FunFam" id="1.20.1740.10:FF:000052">
    <property type="entry name" value="Lysine histidine transporter-like 3"/>
    <property type="match status" value="1"/>
</dbReference>
<feature type="region of interest" description="Disordered" evidence="5">
    <location>
        <begin position="1"/>
        <end position="29"/>
    </location>
</feature>
<dbReference type="PANTHER" id="PTHR22950:SF703">
    <property type="entry name" value="AMINO ACID TRANSPORTER TRANSMEMBRANE DOMAIN-CONTAINING PROTEIN"/>
    <property type="match status" value="1"/>
</dbReference>
<feature type="transmembrane region" description="Helical" evidence="6">
    <location>
        <begin position="190"/>
        <end position="216"/>
    </location>
</feature>
<dbReference type="InterPro" id="IPR013057">
    <property type="entry name" value="AA_transpt_TM"/>
</dbReference>
<dbReference type="Proteomes" id="UP000887566">
    <property type="component" value="Unplaced"/>
</dbReference>
<dbReference type="PANTHER" id="PTHR22950">
    <property type="entry name" value="AMINO ACID TRANSPORTER"/>
    <property type="match status" value="1"/>
</dbReference>
<name>A0A914WHR6_9BILA</name>
<organism evidence="8 9">
    <name type="scientific">Plectus sambesii</name>
    <dbReference type="NCBI Taxonomy" id="2011161"/>
    <lineage>
        <taxon>Eukaryota</taxon>
        <taxon>Metazoa</taxon>
        <taxon>Ecdysozoa</taxon>
        <taxon>Nematoda</taxon>
        <taxon>Chromadorea</taxon>
        <taxon>Plectida</taxon>
        <taxon>Plectina</taxon>
        <taxon>Plectoidea</taxon>
        <taxon>Plectidae</taxon>
        <taxon>Plectus</taxon>
    </lineage>
</organism>
<keyword evidence="8" id="KW-1185">Reference proteome</keyword>
<dbReference type="AlphaFoldDB" id="A0A914WHR6"/>
<feature type="transmembrane region" description="Helical" evidence="6">
    <location>
        <begin position="41"/>
        <end position="62"/>
    </location>
</feature>
<evidence type="ECO:0000313" key="8">
    <source>
        <dbReference type="Proteomes" id="UP000887566"/>
    </source>
</evidence>
<feature type="transmembrane region" description="Helical" evidence="6">
    <location>
        <begin position="160"/>
        <end position="184"/>
    </location>
</feature>
<evidence type="ECO:0000259" key="7">
    <source>
        <dbReference type="Pfam" id="PF01490"/>
    </source>
</evidence>
<feature type="transmembrane region" description="Helical" evidence="6">
    <location>
        <begin position="125"/>
        <end position="148"/>
    </location>
</feature>
<dbReference type="Pfam" id="PF01490">
    <property type="entry name" value="Aa_trans"/>
    <property type="match status" value="1"/>
</dbReference>
<dbReference type="Gene3D" id="1.20.1740.10">
    <property type="entry name" value="Amino acid/polyamine transporter I"/>
    <property type="match status" value="1"/>
</dbReference>
<feature type="transmembrane region" description="Helical" evidence="6">
    <location>
        <begin position="228"/>
        <end position="248"/>
    </location>
</feature>
<keyword evidence="4 6" id="KW-0472">Membrane</keyword>
<dbReference type="GO" id="GO:0005774">
    <property type="term" value="C:vacuolar membrane"/>
    <property type="evidence" value="ECO:0007669"/>
    <property type="project" value="TreeGrafter"/>
</dbReference>
<evidence type="ECO:0000256" key="3">
    <source>
        <dbReference type="ARBA" id="ARBA00022989"/>
    </source>
</evidence>
<feature type="transmembrane region" description="Helical" evidence="6">
    <location>
        <begin position="426"/>
        <end position="448"/>
    </location>
</feature>
<dbReference type="GO" id="GO:0015179">
    <property type="term" value="F:L-amino acid transmembrane transporter activity"/>
    <property type="evidence" value="ECO:0007669"/>
    <property type="project" value="TreeGrafter"/>
</dbReference>
<keyword evidence="2 6" id="KW-0812">Transmembrane</keyword>
<evidence type="ECO:0000256" key="2">
    <source>
        <dbReference type="ARBA" id="ARBA00022692"/>
    </source>
</evidence>
<reference evidence="9" key="1">
    <citation type="submission" date="2022-11" db="UniProtKB">
        <authorList>
            <consortium name="WormBaseParasite"/>
        </authorList>
    </citation>
    <scope>IDENTIFICATION</scope>
</reference>
<feature type="transmembrane region" description="Helical" evidence="6">
    <location>
        <begin position="379"/>
        <end position="398"/>
    </location>
</feature>
<evidence type="ECO:0000313" key="9">
    <source>
        <dbReference type="WBParaSite" id="PSAMB.scaffold4045size15887.g23273.t1"/>
    </source>
</evidence>
<proteinExistence type="predicted"/>
<feature type="transmembrane region" description="Helical" evidence="6">
    <location>
        <begin position="310"/>
        <end position="329"/>
    </location>
</feature>
<dbReference type="WBParaSite" id="PSAMB.scaffold4045size15887.g23273.t1">
    <property type="protein sequence ID" value="PSAMB.scaffold4045size15887.g23273.t1"/>
    <property type="gene ID" value="PSAMB.scaffold4045size15887.g23273"/>
</dbReference>
<protein>
    <submittedName>
        <fullName evidence="9">Amino acid transporter transmembrane domain-containing protein</fullName>
    </submittedName>
</protein>
<comment type="subcellular location">
    <subcellularLocation>
        <location evidence="1">Membrane</location>
        <topology evidence="1">Multi-pass membrane protein</topology>
    </subcellularLocation>
</comment>
<feature type="transmembrane region" description="Helical" evidence="6">
    <location>
        <begin position="69"/>
        <end position="90"/>
    </location>
</feature>
<evidence type="ECO:0000256" key="1">
    <source>
        <dbReference type="ARBA" id="ARBA00004141"/>
    </source>
</evidence>
<evidence type="ECO:0000256" key="5">
    <source>
        <dbReference type="SAM" id="MobiDB-lite"/>
    </source>
</evidence>
<keyword evidence="3 6" id="KW-1133">Transmembrane helix</keyword>
<evidence type="ECO:0000256" key="4">
    <source>
        <dbReference type="ARBA" id="ARBA00023136"/>
    </source>
</evidence>